<comment type="caution">
    <text evidence="6">The sequence shown here is derived from an EMBL/GenBank/DDBJ whole genome shotgun (WGS) entry which is preliminary data.</text>
</comment>
<dbReference type="Pfam" id="PF02902">
    <property type="entry name" value="Peptidase_C48"/>
    <property type="match status" value="1"/>
</dbReference>
<evidence type="ECO:0000256" key="2">
    <source>
        <dbReference type="ARBA" id="ARBA00022670"/>
    </source>
</evidence>
<evidence type="ECO:0000256" key="3">
    <source>
        <dbReference type="ARBA" id="ARBA00022801"/>
    </source>
</evidence>
<evidence type="ECO:0000313" key="7">
    <source>
        <dbReference type="Proteomes" id="UP001280121"/>
    </source>
</evidence>
<evidence type="ECO:0000256" key="1">
    <source>
        <dbReference type="ARBA" id="ARBA00005234"/>
    </source>
</evidence>
<evidence type="ECO:0000313" key="6">
    <source>
        <dbReference type="EMBL" id="KAK2645688.1"/>
    </source>
</evidence>
<name>A0AAD9U109_9ROSI</name>
<accession>A0AAD9U109</accession>
<comment type="similarity">
    <text evidence="1">Belongs to the peptidase C48 family.</text>
</comment>
<feature type="compositionally biased region" description="Low complexity" evidence="4">
    <location>
        <begin position="490"/>
        <end position="537"/>
    </location>
</feature>
<feature type="domain" description="Ubiquitin-like protease family profile" evidence="5">
    <location>
        <begin position="625"/>
        <end position="785"/>
    </location>
</feature>
<dbReference type="Proteomes" id="UP001280121">
    <property type="component" value="Unassembled WGS sequence"/>
</dbReference>
<organism evidence="6 7">
    <name type="scientific">Dipteronia dyeriana</name>
    <dbReference type="NCBI Taxonomy" id="168575"/>
    <lineage>
        <taxon>Eukaryota</taxon>
        <taxon>Viridiplantae</taxon>
        <taxon>Streptophyta</taxon>
        <taxon>Embryophyta</taxon>
        <taxon>Tracheophyta</taxon>
        <taxon>Spermatophyta</taxon>
        <taxon>Magnoliopsida</taxon>
        <taxon>eudicotyledons</taxon>
        <taxon>Gunneridae</taxon>
        <taxon>Pentapetalae</taxon>
        <taxon>rosids</taxon>
        <taxon>malvids</taxon>
        <taxon>Sapindales</taxon>
        <taxon>Sapindaceae</taxon>
        <taxon>Hippocastanoideae</taxon>
        <taxon>Acereae</taxon>
        <taxon>Dipteronia</taxon>
    </lineage>
</organism>
<protein>
    <recommendedName>
        <fullName evidence="5">Ubiquitin-like protease family profile domain-containing protein</fullName>
    </recommendedName>
</protein>
<dbReference type="SUPFAM" id="SSF54001">
    <property type="entry name" value="Cysteine proteinases"/>
    <property type="match status" value="1"/>
</dbReference>
<dbReference type="EMBL" id="JANJYI010000006">
    <property type="protein sequence ID" value="KAK2645688.1"/>
    <property type="molecule type" value="Genomic_DNA"/>
</dbReference>
<keyword evidence="3" id="KW-0378">Hydrolase</keyword>
<feature type="region of interest" description="Disordered" evidence="4">
    <location>
        <begin position="349"/>
        <end position="379"/>
    </location>
</feature>
<dbReference type="AlphaFoldDB" id="A0AAD9U109"/>
<evidence type="ECO:0000256" key="4">
    <source>
        <dbReference type="SAM" id="MobiDB-lite"/>
    </source>
</evidence>
<dbReference type="GO" id="GO:0008234">
    <property type="term" value="F:cysteine-type peptidase activity"/>
    <property type="evidence" value="ECO:0007669"/>
    <property type="project" value="InterPro"/>
</dbReference>
<feature type="region of interest" description="Disordered" evidence="4">
    <location>
        <begin position="422"/>
        <end position="588"/>
    </location>
</feature>
<dbReference type="Gene3D" id="3.40.395.10">
    <property type="entry name" value="Adenoviral Proteinase, Chain A"/>
    <property type="match status" value="1"/>
</dbReference>
<dbReference type="PANTHER" id="PTHR48449">
    <property type="entry name" value="DUF1985 DOMAIN-CONTAINING PROTEIN"/>
    <property type="match status" value="1"/>
</dbReference>
<gene>
    <name evidence="6" type="ORF">Ddye_020883</name>
</gene>
<feature type="compositionally biased region" description="Polar residues" evidence="4">
    <location>
        <begin position="451"/>
        <end position="462"/>
    </location>
</feature>
<sequence>MGKETGVVGQKMMMWGQVKHLQLLSRQCIIERIGRIDQSCSGDSSTLVDVVMLETVIVMVSIEEEDLDHYLVYLRDTWSYNITINTHCKHKFIRQIESVLDSCGELDEFRSSCFGHYLDLPVGGYFQAQYMHNLFLRQITPPGASNNEMWFGLGKTKVRFGAREFCLCTGLKFGELTDIFSRVYEHVTDDERTQVSYWIMTLAEDTNDFNMFAWGHFVFKMTLHYIRQGFRMPDPTGPTCRYNLYGFVWGVQFWAMEAIPVMRHKLGHYLGSGYPRFKKIDFITKASKMRETWLEMELEGNLTGRQELTPTKCESKQDYWVDVDVDMSIGPQFEPSVLIGANEGVAEPIRNNVGKKRKRQYKGPDVPAQRRQRRQQVESRHGMIPHLIFLKNRLLPLEEIAKFWSEGFEHVRGFQSDHDCMNEQDHGDKDNEDLFDTNWNMDYNGDRSGKNGDTQPETSATVPQPVITETAPSFRPTTTEAVPQPTIPGSATSPQPSTTESPSTPSPATTETTITPQPAILVITSSPHSTTTETTRSPKQTNKPLPVSTTKQTTTAHEPATTHSTHSPQPATSAALTPPHPKIMDPTDVVRDRLRRQNRKTDPMGQYKAFKASKKDQYRKVGIEACVTLTFFKTLEDPNEWLSNEHVDAYINVLYKRKNDPSVGENFSKHVVVLDCNFFILVPCRVDIGHWVLCKVNLLTWVITIFDSTAYLKPTDGKFREEQVLPLRRLFPLICNQSGYYEVSKRAPRRPLDCMKAIRLSPRQFPQQHDGTSCGIFMLQGIENIIRNKDQQWNWSKDTVPGLRKDMAFEIFGCSLEED</sequence>
<dbReference type="PANTHER" id="PTHR48449:SF1">
    <property type="entry name" value="DUF1985 DOMAIN-CONTAINING PROTEIN"/>
    <property type="match status" value="1"/>
</dbReference>
<feature type="compositionally biased region" description="Polar residues" evidence="4">
    <location>
        <begin position="538"/>
        <end position="575"/>
    </location>
</feature>
<dbReference type="GO" id="GO:0006508">
    <property type="term" value="P:proteolysis"/>
    <property type="evidence" value="ECO:0007669"/>
    <property type="project" value="UniProtKB-KW"/>
</dbReference>
<keyword evidence="2" id="KW-0645">Protease</keyword>
<dbReference type="InterPro" id="IPR038765">
    <property type="entry name" value="Papain-like_cys_pep_sf"/>
</dbReference>
<proteinExistence type="inferred from homology"/>
<dbReference type="InterPro" id="IPR003653">
    <property type="entry name" value="Peptidase_C48_C"/>
</dbReference>
<evidence type="ECO:0000259" key="5">
    <source>
        <dbReference type="PROSITE" id="PS50600"/>
    </source>
</evidence>
<dbReference type="PROSITE" id="PS50600">
    <property type="entry name" value="ULP_PROTEASE"/>
    <property type="match status" value="1"/>
</dbReference>
<reference evidence="6" key="1">
    <citation type="journal article" date="2023" name="Plant J.">
        <title>Genome sequences and population genomics provide insights into the demographic history, inbreeding, and mutation load of two 'living fossil' tree species of Dipteronia.</title>
        <authorList>
            <person name="Feng Y."/>
            <person name="Comes H.P."/>
            <person name="Chen J."/>
            <person name="Zhu S."/>
            <person name="Lu R."/>
            <person name="Zhang X."/>
            <person name="Li P."/>
            <person name="Qiu J."/>
            <person name="Olsen K.M."/>
            <person name="Qiu Y."/>
        </authorList>
    </citation>
    <scope>NUCLEOTIDE SEQUENCE</scope>
    <source>
        <strain evidence="6">KIB01</strain>
    </source>
</reference>
<keyword evidence="7" id="KW-1185">Reference proteome</keyword>